<comment type="subcellular location">
    <subcellularLocation>
        <location evidence="2 15">Nucleus</location>
    </subcellularLocation>
</comment>
<dbReference type="GO" id="GO:0033503">
    <property type="term" value="C:HULC complex"/>
    <property type="evidence" value="ECO:0007669"/>
    <property type="project" value="TreeGrafter"/>
</dbReference>
<dbReference type="GO" id="GO:0008270">
    <property type="term" value="F:zinc ion binding"/>
    <property type="evidence" value="ECO:0007669"/>
    <property type="project" value="UniProtKB-KW"/>
</dbReference>
<evidence type="ECO:0000256" key="6">
    <source>
        <dbReference type="ARBA" id="ARBA00022723"/>
    </source>
</evidence>
<dbReference type="SMART" id="SM00184">
    <property type="entry name" value="RING"/>
    <property type="match status" value="1"/>
</dbReference>
<dbReference type="PANTHER" id="PTHR23163">
    <property type="entry name" value="RING FINGER PROTEIN-RELATED"/>
    <property type="match status" value="1"/>
</dbReference>
<dbReference type="Gene3D" id="3.30.40.10">
    <property type="entry name" value="Zinc/RING finger domain, C3HC4 (zinc finger)"/>
    <property type="match status" value="1"/>
</dbReference>
<dbReference type="GO" id="GO:0016567">
    <property type="term" value="P:protein ubiquitination"/>
    <property type="evidence" value="ECO:0007669"/>
    <property type="project" value="UniProtKB-UniRule"/>
</dbReference>
<dbReference type="PROSITE" id="PS00518">
    <property type="entry name" value="ZF_RING_1"/>
    <property type="match status" value="1"/>
</dbReference>
<dbReference type="InterPro" id="IPR001841">
    <property type="entry name" value="Znf_RING"/>
</dbReference>
<evidence type="ECO:0000256" key="12">
    <source>
        <dbReference type="ARBA" id="ARBA00023242"/>
    </source>
</evidence>
<evidence type="ECO:0000256" key="3">
    <source>
        <dbReference type="ARBA" id="ARBA00004906"/>
    </source>
</evidence>
<dbReference type="EC" id="2.3.2.27" evidence="15"/>
<dbReference type="InterPro" id="IPR013083">
    <property type="entry name" value="Znf_RING/FYVE/PHD"/>
</dbReference>
<keyword evidence="9 15" id="KW-0862">Zinc</keyword>
<dbReference type="AlphaFoldDB" id="A0A9P4MWJ0"/>
<dbReference type="Proteomes" id="UP000799536">
    <property type="component" value="Unassembled WGS sequence"/>
</dbReference>
<evidence type="ECO:0000313" key="20">
    <source>
        <dbReference type="Proteomes" id="UP000799536"/>
    </source>
</evidence>
<dbReference type="InterPro" id="IPR017907">
    <property type="entry name" value="Znf_RING_CS"/>
</dbReference>
<keyword evidence="12 15" id="KW-0539">Nucleus</keyword>
<comment type="function">
    <text evidence="13">E3 ubiquitin-protein ligase that mediates monoubiquitination of histone H2B to form H2BK123ub1. H2BK123ub1 gives a specific tag for epigenetic transcriptional activation and is also a prerequisite for H3K4me and H3K79me formation.</text>
</comment>
<feature type="compositionally biased region" description="Basic and acidic residues" evidence="17">
    <location>
        <begin position="16"/>
        <end position="26"/>
    </location>
</feature>
<keyword evidence="8 15" id="KW-0833">Ubl conjugation pathway</keyword>
<dbReference type="Pfam" id="PF08647">
    <property type="entry name" value="BRE1"/>
    <property type="match status" value="1"/>
</dbReference>
<dbReference type="EMBL" id="ML993861">
    <property type="protein sequence ID" value="KAF2205177.1"/>
    <property type="molecule type" value="Genomic_DNA"/>
</dbReference>
<evidence type="ECO:0000256" key="4">
    <source>
        <dbReference type="ARBA" id="ARBA00005555"/>
    </source>
</evidence>
<protein>
    <recommendedName>
        <fullName evidence="15">E3 ubiquitin protein ligase</fullName>
        <ecNumber evidence="15">2.3.2.27</ecNumber>
    </recommendedName>
</protein>
<feature type="region of interest" description="Disordered" evidence="17">
    <location>
        <begin position="238"/>
        <end position="267"/>
    </location>
</feature>
<organism evidence="19 20">
    <name type="scientific">Delitschia confertaspora ATCC 74209</name>
    <dbReference type="NCBI Taxonomy" id="1513339"/>
    <lineage>
        <taxon>Eukaryota</taxon>
        <taxon>Fungi</taxon>
        <taxon>Dikarya</taxon>
        <taxon>Ascomycota</taxon>
        <taxon>Pezizomycotina</taxon>
        <taxon>Dothideomycetes</taxon>
        <taxon>Pleosporomycetidae</taxon>
        <taxon>Pleosporales</taxon>
        <taxon>Delitschiaceae</taxon>
        <taxon>Delitschia</taxon>
    </lineage>
</organism>
<keyword evidence="5 15" id="KW-0808">Transferase</keyword>
<comment type="caution">
    <text evidence="19">The sequence shown here is derived from an EMBL/GenBank/DDBJ whole genome shotgun (WGS) entry which is preliminary data.</text>
</comment>
<feature type="coiled-coil region" evidence="16">
    <location>
        <begin position="274"/>
        <end position="301"/>
    </location>
</feature>
<feature type="domain" description="RING-type" evidence="18">
    <location>
        <begin position="668"/>
        <end position="706"/>
    </location>
</feature>
<evidence type="ECO:0000256" key="16">
    <source>
        <dbReference type="SAM" id="Coils"/>
    </source>
</evidence>
<dbReference type="InterPro" id="IPR058643">
    <property type="entry name" value="BRE1-like_CC"/>
</dbReference>
<dbReference type="PANTHER" id="PTHR23163:SF0">
    <property type="entry name" value="E3 UBIQUITIN-PROTEIN LIGASE BRE1"/>
    <property type="match status" value="1"/>
</dbReference>
<feature type="coiled-coil region" evidence="16">
    <location>
        <begin position="330"/>
        <end position="517"/>
    </location>
</feature>
<feature type="coiled-coil region" evidence="16">
    <location>
        <begin position="560"/>
        <end position="587"/>
    </location>
</feature>
<comment type="pathway">
    <text evidence="3 15">Protein modification; protein ubiquitination.</text>
</comment>
<keyword evidence="10 15" id="KW-0156">Chromatin regulator</keyword>
<accession>A0A9P4MWJ0</accession>
<evidence type="ECO:0000259" key="18">
    <source>
        <dbReference type="PROSITE" id="PS50089"/>
    </source>
</evidence>
<keyword evidence="11 15" id="KW-0175">Coiled coil</keyword>
<evidence type="ECO:0000256" key="8">
    <source>
        <dbReference type="ARBA" id="ARBA00022786"/>
    </source>
</evidence>
<dbReference type="GO" id="GO:0061630">
    <property type="term" value="F:ubiquitin protein ligase activity"/>
    <property type="evidence" value="ECO:0007669"/>
    <property type="project" value="UniProtKB-EC"/>
</dbReference>
<dbReference type="SUPFAM" id="SSF57850">
    <property type="entry name" value="RING/U-box"/>
    <property type="match status" value="1"/>
</dbReference>
<sequence>MRLEARTVTVPALDSVKMEDRKRPAGPDDSAPPSKRQAVPVNGAKSHQDTDLPWKDDLELYQKDAILRQLKEYKREKAMLEAQVADMEKRSKYHDDHLRIIDMWFSQLIDEVKILANDTASLATDVPFPATLLFADSETFKKHLSDRSQKIKLALSDLFSKLPTAAPEVSQVQQQVAGLLALEKEHIAQLHQITTEKEQLADRFDMATHRYMVAEKKMDRMKSVQVRKLEEQAIATSVKEEAPSASEAIEVNGTNGEAPSPEAESSRKEAIAEATKRKSHIEQLEAKNKELTEQVTTLSVKLAGLSDDDYAKTDLFKNIKSQHEDVIKRINHLTATNVSLREEVQKLQADRTAYRMQVEHETRDMLSETEANLVQSEANLTRIRNSRDELIAKVSVLEASQKDSEVSKQQIQELVAAREHRISALESECERIRLKLAELESTERQSRPELDDMSPEQLRSKVADLQNQLNLLSNEVPSMEAAWKKAQAAANKKLTEIVAWEDQVTRANADKAKADQKFFAAMKTKEAREQEVRVLRTQAMKSTEIVAQLKEADSLSRSLVDKHEKQLAEMRSQMEELSVQYRALQQKMTENQILSEGQTKQITELKNTLTAKDTSYLAAAHSQRESEIERDKLKLQVDTLETQVELWKKRSMGNQSEEASQMRSMLQCQICKDAFKDTVIKTCGHVFCNSCVQDRVNNRMRKCPSCAKAFGSNDTMRIHI</sequence>
<dbReference type="CDD" id="cd16499">
    <property type="entry name" value="RING-HC_Bre1-like"/>
    <property type="match status" value="1"/>
</dbReference>
<evidence type="ECO:0000313" key="19">
    <source>
        <dbReference type="EMBL" id="KAF2205177.1"/>
    </source>
</evidence>
<evidence type="ECO:0000256" key="1">
    <source>
        <dbReference type="ARBA" id="ARBA00000900"/>
    </source>
</evidence>
<evidence type="ECO:0000256" key="2">
    <source>
        <dbReference type="ARBA" id="ARBA00004123"/>
    </source>
</evidence>
<dbReference type="Pfam" id="PF26095">
    <property type="entry name" value="CC_Bre1"/>
    <property type="match status" value="1"/>
</dbReference>
<evidence type="ECO:0000256" key="10">
    <source>
        <dbReference type="ARBA" id="ARBA00022853"/>
    </source>
</evidence>
<dbReference type="Pfam" id="PF13923">
    <property type="entry name" value="zf-C3HC4_2"/>
    <property type="match status" value="1"/>
</dbReference>
<keyword evidence="20" id="KW-1185">Reference proteome</keyword>
<keyword evidence="6 15" id="KW-0479">Metal-binding</keyword>
<dbReference type="GO" id="GO:0005634">
    <property type="term" value="C:nucleus"/>
    <property type="evidence" value="ECO:0007669"/>
    <property type="project" value="UniProtKB-SubCell"/>
</dbReference>
<feature type="coiled-coil region" evidence="16">
    <location>
        <begin position="63"/>
        <end position="90"/>
    </location>
</feature>
<proteinExistence type="inferred from homology"/>
<dbReference type="OrthoDB" id="654191at2759"/>
<evidence type="ECO:0000256" key="13">
    <source>
        <dbReference type="ARBA" id="ARBA00059679"/>
    </source>
</evidence>
<evidence type="ECO:0000256" key="7">
    <source>
        <dbReference type="ARBA" id="ARBA00022771"/>
    </source>
</evidence>
<evidence type="ECO:0000256" key="15">
    <source>
        <dbReference type="RuleBase" id="RU365038"/>
    </source>
</evidence>
<keyword evidence="7 14" id="KW-0863">Zinc-finger</keyword>
<evidence type="ECO:0000256" key="14">
    <source>
        <dbReference type="PROSITE-ProRule" id="PRU00175"/>
    </source>
</evidence>
<feature type="region of interest" description="Disordered" evidence="17">
    <location>
        <begin position="1"/>
        <end position="51"/>
    </location>
</feature>
<evidence type="ECO:0000256" key="11">
    <source>
        <dbReference type="ARBA" id="ARBA00023054"/>
    </source>
</evidence>
<reference evidence="19" key="1">
    <citation type="journal article" date="2020" name="Stud. Mycol.">
        <title>101 Dothideomycetes genomes: a test case for predicting lifestyles and emergence of pathogens.</title>
        <authorList>
            <person name="Haridas S."/>
            <person name="Albert R."/>
            <person name="Binder M."/>
            <person name="Bloem J."/>
            <person name="Labutti K."/>
            <person name="Salamov A."/>
            <person name="Andreopoulos B."/>
            <person name="Baker S."/>
            <person name="Barry K."/>
            <person name="Bills G."/>
            <person name="Bluhm B."/>
            <person name="Cannon C."/>
            <person name="Castanera R."/>
            <person name="Culley D."/>
            <person name="Daum C."/>
            <person name="Ezra D."/>
            <person name="Gonzalez J."/>
            <person name="Henrissat B."/>
            <person name="Kuo A."/>
            <person name="Liang C."/>
            <person name="Lipzen A."/>
            <person name="Lutzoni F."/>
            <person name="Magnuson J."/>
            <person name="Mondo S."/>
            <person name="Nolan M."/>
            <person name="Ohm R."/>
            <person name="Pangilinan J."/>
            <person name="Park H.-J."/>
            <person name="Ramirez L."/>
            <person name="Alfaro M."/>
            <person name="Sun H."/>
            <person name="Tritt A."/>
            <person name="Yoshinaga Y."/>
            <person name="Zwiers L.-H."/>
            <person name="Turgeon B."/>
            <person name="Goodwin S."/>
            <person name="Spatafora J."/>
            <person name="Crous P."/>
            <person name="Grigoriev I."/>
        </authorList>
    </citation>
    <scope>NUCLEOTIDE SEQUENCE</scope>
    <source>
        <strain evidence="19">ATCC 74209</strain>
    </source>
</reference>
<name>A0A9P4MWJ0_9PLEO</name>
<evidence type="ECO:0000256" key="9">
    <source>
        <dbReference type="ARBA" id="ARBA00022833"/>
    </source>
</evidence>
<dbReference type="PROSITE" id="PS50089">
    <property type="entry name" value="ZF_RING_2"/>
    <property type="match status" value="1"/>
</dbReference>
<comment type="catalytic activity">
    <reaction evidence="1 15">
        <text>S-ubiquitinyl-[E2 ubiquitin-conjugating enzyme]-L-cysteine + [acceptor protein]-L-lysine = [E2 ubiquitin-conjugating enzyme]-L-cysteine + N(6)-ubiquitinyl-[acceptor protein]-L-lysine.</text>
        <dbReference type="EC" id="2.3.2.27"/>
    </reaction>
</comment>
<dbReference type="GO" id="GO:0006325">
    <property type="term" value="P:chromatin organization"/>
    <property type="evidence" value="ECO:0007669"/>
    <property type="project" value="UniProtKB-KW"/>
</dbReference>
<dbReference type="InterPro" id="IPR013956">
    <property type="entry name" value="E3_ubiquit_lig_Bre1"/>
</dbReference>
<gene>
    <name evidence="19" type="ORF">GQ43DRAFT_362984</name>
</gene>
<feature type="coiled-coil region" evidence="16">
    <location>
        <begin position="623"/>
        <end position="650"/>
    </location>
</feature>
<comment type="similarity">
    <text evidence="4 15">Belongs to the BRE1 family.</text>
</comment>
<evidence type="ECO:0000256" key="5">
    <source>
        <dbReference type="ARBA" id="ARBA00022679"/>
    </source>
</evidence>
<evidence type="ECO:0000256" key="17">
    <source>
        <dbReference type="SAM" id="MobiDB-lite"/>
    </source>
</evidence>